<keyword evidence="2" id="KW-0472">Membrane</keyword>
<feature type="transmembrane region" description="Helical" evidence="2">
    <location>
        <begin position="179"/>
        <end position="198"/>
    </location>
</feature>
<feature type="transmembrane region" description="Helical" evidence="2">
    <location>
        <begin position="327"/>
        <end position="352"/>
    </location>
</feature>
<dbReference type="Proteomes" id="UP001176521">
    <property type="component" value="Unassembled WGS sequence"/>
</dbReference>
<keyword evidence="2" id="KW-0812">Transmembrane</keyword>
<dbReference type="AlphaFoldDB" id="A0AAN6JRJ0"/>
<keyword evidence="4" id="KW-1185">Reference proteome</keyword>
<evidence type="ECO:0000256" key="2">
    <source>
        <dbReference type="SAM" id="Phobius"/>
    </source>
</evidence>
<evidence type="ECO:0000256" key="1">
    <source>
        <dbReference type="SAM" id="MobiDB-lite"/>
    </source>
</evidence>
<feature type="transmembrane region" description="Helical" evidence="2">
    <location>
        <begin position="210"/>
        <end position="232"/>
    </location>
</feature>
<comment type="caution">
    <text evidence="3">The sequence shown here is derived from an EMBL/GenBank/DDBJ whole genome shotgun (WGS) entry which is preliminary data.</text>
</comment>
<evidence type="ECO:0000313" key="3">
    <source>
        <dbReference type="EMBL" id="KAK0533002.1"/>
    </source>
</evidence>
<evidence type="ECO:0000313" key="4">
    <source>
        <dbReference type="Proteomes" id="UP001176521"/>
    </source>
</evidence>
<accession>A0AAN6JRJ0</accession>
<proteinExistence type="predicted"/>
<protein>
    <submittedName>
        <fullName evidence="3">Uncharacterized protein</fullName>
    </submittedName>
</protein>
<sequence>MATLSKLQQAGKLPAEPSPSLQANTVPLALQQQLQRFCTNLHVLRQNLDEVAEKVSQLPSSGPVVLESLRDIQIHLHGVCGAQESELSFDPAAMDLFMEDTMQISDHIDVQDGMPRSSGIKMDKLVILLINVVLPLRIITQTIGDIALVIDADDSRRTSHGRGKVEELSARLDVLEKNLLFLSTGFKSFATIAIPILLSKHKRRAAGNTAMSAAALLFANTVASVGNAQLFSAQGDAVSSSSSRSAEQAVQALWSISLGSGIFASLLAAAAAYWNDAMWSKSRSTSSSRRRKALYRLFFELGPVGVLALSVLTFFGGLCVSPYHLDFGLSIKIITYIVSGACVLFLALIFAITMRDDHVELFGPNETWHRLWDEKAKAEVSADVERAVKP</sequence>
<dbReference type="EMBL" id="JAPDMQ010000147">
    <property type="protein sequence ID" value="KAK0533002.1"/>
    <property type="molecule type" value="Genomic_DNA"/>
</dbReference>
<feature type="transmembrane region" description="Helical" evidence="2">
    <location>
        <begin position="294"/>
        <end position="315"/>
    </location>
</feature>
<gene>
    <name evidence="3" type="ORF">OC842_003118</name>
</gene>
<feature type="transmembrane region" description="Helical" evidence="2">
    <location>
        <begin position="125"/>
        <end position="150"/>
    </location>
</feature>
<organism evidence="3 4">
    <name type="scientific">Tilletia horrida</name>
    <dbReference type="NCBI Taxonomy" id="155126"/>
    <lineage>
        <taxon>Eukaryota</taxon>
        <taxon>Fungi</taxon>
        <taxon>Dikarya</taxon>
        <taxon>Basidiomycota</taxon>
        <taxon>Ustilaginomycotina</taxon>
        <taxon>Exobasidiomycetes</taxon>
        <taxon>Tilletiales</taxon>
        <taxon>Tilletiaceae</taxon>
        <taxon>Tilletia</taxon>
    </lineage>
</organism>
<reference evidence="3" key="1">
    <citation type="journal article" date="2023" name="PhytoFront">
        <title>Draft Genome Resources of Seven Strains of Tilletia horrida, Causal Agent of Kernel Smut of Rice.</title>
        <authorList>
            <person name="Khanal S."/>
            <person name="Antony Babu S."/>
            <person name="Zhou X.G."/>
        </authorList>
    </citation>
    <scope>NUCLEOTIDE SEQUENCE</scope>
    <source>
        <strain evidence="3">TX3</strain>
    </source>
</reference>
<name>A0AAN6JRJ0_9BASI</name>
<feature type="region of interest" description="Disordered" evidence="1">
    <location>
        <begin position="1"/>
        <end position="20"/>
    </location>
</feature>
<keyword evidence="2" id="KW-1133">Transmembrane helix</keyword>
<feature type="transmembrane region" description="Helical" evidence="2">
    <location>
        <begin position="252"/>
        <end position="274"/>
    </location>
</feature>